<evidence type="ECO:0008006" key="4">
    <source>
        <dbReference type="Google" id="ProtNLM"/>
    </source>
</evidence>
<feature type="transmembrane region" description="Helical" evidence="1">
    <location>
        <begin position="78"/>
        <end position="96"/>
    </location>
</feature>
<dbReference type="EMBL" id="QGLP01000005">
    <property type="protein sequence ID" value="PXZ04712.1"/>
    <property type="molecule type" value="Genomic_DNA"/>
</dbReference>
<keyword evidence="1" id="KW-0812">Transmembrane</keyword>
<dbReference type="AlphaFoldDB" id="A0A2V4DVH6"/>
<feature type="transmembrane region" description="Helical" evidence="1">
    <location>
        <begin position="6"/>
        <end position="35"/>
    </location>
</feature>
<dbReference type="RefSeq" id="WP_110423974.1">
    <property type="nucleotide sequence ID" value="NZ_QGLP01000005.1"/>
</dbReference>
<evidence type="ECO:0000256" key="1">
    <source>
        <dbReference type="SAM" id="Phobius"/>
    </source>
</evidence>
<sequence>MKALSIFGLILAIISVFIPLFGLLLAMLCSLLALITFVKQPTISTTIFGINIISTAFFSPVLAALANSSGISSYQVFLFFHIILLFIAVILFLIFGKKNTAA</sequence>
<protein>
    <recommendedName>
        <fullName evidence="4">Major facilitator superfamily (MFS) profile domain-containing protein</fullName>
    </recommendedName>
</protein>
<dbReference type="Proteomes" id="UP000247483">
    <property type="component" value="Unassembled WGS sequence"/>
</dbReference>
<keyword evidence="1" id="KW-1133">Transmembrane helix</keyword>
<evidence type="ECO:0000313" key="3">
    <source>
        <dbReference type="Proteomes" id="UP000247483"/>
    </source>
</evidence>
<evidence type="ECO:0000313" key="2">
    <source>
        <dbReference type="EMBL" id="PXZ04712.1"/>
    </source>
</evidence>
<accession>A0A2V4DVH6</accession>
<name>A0A2V4DVH6_9GAMM</name>
<organism evidence="2 3">
    <name type="scientific">Gilliamella apicola</name>
    <dbReference type="NCBI Taxonomy" id="1196095"/>
    <lineage>
        <taxon>Bacteria</taxon>
        <taxon>Pseudomonadati</taxon>
        <taxon>Pseudomonadota</taxon>
        <taxon>Gammaproteobacteria</taxon>
        <taxon>Orbales</taxon>
        <taxon>Orbaceae</taxon>
        <taxon>Gilliamella</taxon>
    </lineage>
</organism>
<comment type="caution">
    <text evidence="2">The sequence shown here is derived from an EMBL/GenBank/DDBJ whole genome shotgun (WGS) entry which is preliminary data.</text>
</comment>
<proteinExistence type="predicted"/>
<keyword evidence="1" id="KW-0472">Membrane</keyword>
<reference evidence="2 3" key="1">
    <citation type="submission" date="2018-05" db="EMBL/GenBank/DDBJ databases">
        <title>Reference genomes for bee gut microbiota database.</title>
        <authorList>
            <person name="Ellegaard K.M."/>
        </authorList>
    </citation>
    <scope>NUCLEOTIDE SEQUENCE [LARGE SCALE GENOMIC DNA]</scope>
    <source>
        <strain evidence="2 3">ESL0177</strain>
    </source>
</reference>
<gene>
    <name evidence="2" type="ORF">DKK79_10225</name>
</gene>
<feature type="transmembrane region" description="Helical" evidence="1">
    <location>
        <begin position="47"/>
        <end position="66"/>
    </location>
</feature>